<dbReference type="InterPro" id="IPR027231">
    <property type="entry name" value="Semaphorin"/>
</dbReference>
<dbReference type="InterPro" id="IPR016201">
    <property type="entry name" value="PSI"/>
</dbReference>
<dbReference type="SUPFAM" id="SSF101912">
    <property type="entry name" value="Sema domain"/>
    <property type="match status" value="1"/>
</dbReference>
<dbReference type="SMART" id="SM00423">
    <property type="entry name" value="PSI"/>
    <property type="match status" value="1"/>
</dbReference>
<dbReference type="GO" id="GO:0007411">
    <property type="term" value="P:axon guidance"/>
    <property type="evidence" value="ECO:0007669"/>
    <property type="project" value="TreeGrafter"/>
</dbReference>
<dbReference type="PANTHER" id="PTHR11036:SF15">
    <property type="entry name" value="SEMAPHORIN-4A"/>
    <property type="match status" value="1"/>
</dbReference>
<comment type="caution">
    <text evidence="6">Lacks conserved residue(s) required for the propagation of feature annotation.</text>
</comment>
<organism evidence="7 8">
    <name type="scientific">Corvus moneduloides</name>
    <name type="common">New Caledonian crow</name>
    <dbReference type="NCBI Taxonomy" id="1196302"/>
    <lineage>
        <taxon>Eukaryota</taxon>
        <taxon>Metazoa</taxon>
        <taxon>Chordata</taxon>
        <taxon>Craniata</taxon>
        <taxon>Vertebrata</taxon>
        <taxon>Euteleostomi</taxon>
        <taxon>Archelosauria</taxon>
        <taxon>Archosauria</taxon>
        <taxon>Dinosauria</taxon>
        <taxon>Saurischia</taxon>
        <taxon>Theropoda</taxon>
        <taxon>Coelurosauria</taxon>
        <taxon>Aves</taxon>
        <taxon>Neognathae</taxon>
        <taxon>Neoaves</taxon>
        <taxon>Telluraves</taxon>
        <taxon>Australaves</taxon>
        <taxon>Passeriformes</taxon>
        <taxon>Corvoidea</taxon>
        <taxon>Corvidae</taxon>
        <taxon>Corvus</taxon>
    </lineage>
</organism>
<evidence type="ECO:0000256" key="2">
    <source>
        <dbReference type="ARBA" id="ARBA00009492"/>
    </source>
</evidence>
<reference evidence="8" key="1">
    <citation type="submission" date="2019-10" db="EMBL/GenBank/DDBJ databases">
        <title>Corvus moneduloides (New Caledonian crow) genome, bCorMon1, primary haplotype.</title>
        <authorList>
            <person name="Rutz C."/>
            <person name="Fungtammasan C."/>
            <person name="Mountcastle J."/>
            <person name="Formenti G."/>
            <person name="Chow W."/>
            <person name="Howe K."/>
            <person name="Steele M.P."/>
            <person name="Fernandes J."/>
            <person name="Gilbert M.T.P."/>
            <person name="Fedrigo O."/>
            <person name="Jarvis E.D."/>
            <person name="Gemmell N."/>
        </authorList>
    </citation>
    <scope>NUCLEOTIDE SEQUENCE [LARGE SCALE GENOMIC DNA]</scope>
</reference>
<dbReference type="PROSITE" id="PS50835">
    <property type="entry name" value="IG_LIKE"/>
    <property type="match status" value="1"/>
</dbReference>
<dbReference type="Pfam" id="PF01403">
    <property type="entry name" value="Sema"/>
    <property type="match status" value="1"/>
</dbReference>
<keyword evidence="5" id="KW-0325">Glycoprotein</keyword>
<dbReference type="CTD" id="64218"/>
<comment type="similarity">
    <text evidence="2">Belongs to the semaphorin family.</text>
</comment>
<dbReference type="SMART" id="SM00630">
    <property type="entry name" value="Sema"/>
    <property type="match status" value="1"/>
</dbReference>
<evidence type="ECO:0000256" key="5">
    <source>
        <dbReference type="ARBA" id="ARBA00023180"/>
    </source>
</evidence>
<proteinExistence type="inferred from homology"/>
<protein>
    <submittedName>
        <fullName evidence="7">Semaphorin 4A</fullName>
    </submittedName>
</protein>
<dbReference type="GO" id="GO:0071526">
    <property type="term" value="P:semaphorin-plexin signaling pathway"/>
    <property type="evidence" value="ECO:0007669"/>
    <property type="project" value="TreeGrafter"/>
</dbReference>
<dbReference type="Ensembl" id="ENSCMUT00000004143.2">
    <property type="protein sequence ID" value="ENSCMUP00000003826.2"/>
    <property type="gene ID" value="ENSCMUG00000002594.2"/>
</dbReference>
<dbReference type="InterPro" id="IPR015943">
    <property type="entry name" value="WD40/YVTN_repeat-like_dom_sf"/>
</dbReference>
<dbReference type="GO" id="GO:0030335">
    <property type="term" value="P:positive regulation of cell migration"/>
    <property type="evidence" value="ECO:0007669"/>
    <property type="project" value="TreeGrafter"/>
</dbReference>
<gene>
    <name evidence="7" type="primary">SEMA4A</name>
</gene>
<dbReference type="Pfam" id="PF01437">
    <property type="entry name" value="PSI"/>
    <property type="match status" value="1"/>
</dbReference>
<evidence type="ECO:0000256" key="4">
    <source>
        <dbReference type="ARBA" id="ARBA00023157"/>
    </source>
</evidence>
<evidence type="ECO:0000313" key="8">
    <source>
        <dbReference type="Proteomes" id="UP000694553"/>
    </source>
</evidence>
<reference evidence="7" key="2">
    <citation type="submission" date="2025-08" db="UniProtKB">
        <authorList>
            <consortium name="Ensembl"/>
        </authorList>
    </citation>
    <scope>IDENTIFICATION</scope>
</reference>
<dbReference type="Gene3D" id="2.60.40.10">
    <property type="entry name" value="Immunoglobulins"/>
    <property type="match status" value="1"/>
</dbReference>
<keyword evidence="3" id="KW-0472">Membrane</keyword>
<dbReference type="Proteomes" id="UP000694553">
    <property type="component" value="Unassembled WGS sequence"/>
</dbReference>
<dbReference type="GeneID" id="116436504"/>
<dbReference type="InterPro" id="IPR001627">
    <property type="entry name" value="Semap_dom"/>
</dbReference>
<dbReference type="InterPro" id="IPR036352">
    <property type="entry name" value="Semap_dom_sf"/>
</dbReference>
<keyword evidence="8" id="KW-1185">Reference proteome</keyword>
<dbReference type="Gene3D" id="3.30.1680.10">
    <property type="entry name" value="ligand-binding face of the semaphorins, domain 2"/>
    <property type="match status" value="1"/>
</dbReference>
<dbReference type="GO" id="GO:0045499">
    <property type="term" value="F:chemorepellent activity"/>
    <property type="evidence" value="ECO:0007669"/>
    <property type="project" value="TreeGrafter"/>
</dbReference>
<name>A0A8C3DA71_CORMO</name>
<evidence type="ECO:0000256" key="1">
    <source>
        <dbReference type="ARBA" id="ARBA00004370"/>
    </source>
</evidence>
<dbReference type="PROSITE" id="PS51004">
    <property type="entry name" value="SEMA"/>
    <property type="match status" value="1"/>
</dbReference>
<dbReference type="FunFam" id="2.130.10.10:FF:000257">
    <property type="entry name" value="semaphorin-4A isoform X2"/>
    <property type="match status" value="1"/>
</dbReference>
<dbReference type="InterPro" id="IPR002165">
    <property type="entry name" value="Plexin_repeat"/>
</dbReference>
<evidence type="ECO:0000256" key="6">
    <source>
        <dbReference type="PROSITE-ProRule" id="PRU00352"/>
    </source>
</evidence>
<dbReference type="AlphaFoldDB" id="A0A8C3DA71"/>
<evidence type="ECO:0000256" key="3">
    <source>
        <dbReference type="ARBA" id="ARBA00023136"/>
    </source>
</evidence>
<dbReference type="GO" id="GO:0030215">
    <property type="term" value="F:semaphorin receptor binding"/>
    <property type="evidence" value="ECO:0007669"/>
    <property type="project" value="InterPro"/>
</dbReference>
<keyword evidence="4" id="KW-1015">Disulfide bond</keyword>
<dbReference type="SUPFAM" id="SSF103575">
    <property type="entry name" value="Plexin repeat"/>
    <property type="match status" value="1"/>
</dbReference>
<accession>A0A8C3DA71</accession>
<dbReference type="Pfam" id="PF19428">
    <property type="entry name" value="Sema4F_C"/>
    <property type="match status" value="1"/>
</dbReference>
<dbReference type="PANTHER" id="PTHR11036">
    <property type="entry name" value="SEMAPHORIN"/>
    <property type="match status" value="1"/>
</dbReference>
<dbReference type="OrthoDB" id="9988752at2759"/>
<accession>A0A8U7NXQ9</accession>
<dbReference type="RefSeq" id="XP_031949561.1">
    <property type="nucleotide sequence ID" value="XM_032093670.1"/>
</dbReference>
<dbReference type="InterPro" id="IPR007110">
    <property type="entry name" value="Ig-like_dom"/>
</dbReference>
<dbReference type="Gene3D" id="2.130.10.10">
    <property type="entry name" value="YVTN repeat-like/Quinoprotein amine dehydrogenase"/>
    <property type="match status" value="1"/>
</dbReference>
<dbReference type="GO" id="GO:0005886">
    <property type="term" value="C:plasma membrane"/>
    <property type="evidence" value="ECO:0007669"/>
    <property type="project" value="TreeGrafter"/>
</dbReference>
<dbReference type="OMA" id="KNNETQC"/>
<comment type="subcellular location">
    <subcellularLocation>
        <location evidence="1">Membrane</location>
    </subcellularLocation>
</comment>
<dbReference type="GO" id="GO:0001755">
    <property type="term" value="P:neural crest cell migration"/>
    <property type="evidence" value="ECO:0007669"/>
    <property type="project" value="TreeGrafter"/>
</dbReference>
<reference evidence="7" key="3">
    <citation type="submission" date="2025-09" db="UniProtKB">
        <authorList>
            <consortium name="Ensembl"/>
        </authorList>
    </citation>
    <scope>IDENTIFICATION</scope>
</reference>
<dbReference type="InterPro" id="IPR013783">
    <property type="entry name" value="Ig-like_fold"/>
</dbReference>
<sequence length="977" mass="105376">MGLFVGSNAQPWGLVFWAMLVPMGLVSGLMLRPAVGPHNPQKKCRCFPHPKDFPSKQTQASEHTFLPHVTPWAPSRRSRAPWFPSQLPPPGFAAVPAGVRGRGGGRRHPLPQPAEARPLPAGLSGSRSPGGATQGWAGPGCSEPSRSRAGSTATLQPGAGHGPTGGSWPQPPGPRRLPGARAPGLEVSGSVLARQRGMVVGPSWGASLPPPAMPAALRLLCGVVVPAAVLCAEPLPRVTFPSGDPRRTLTHFSQDNVSHYDVFLLDESKEELYVGARDRVLALAVGTPGSIRAKASITWGPTAEKTSECAFKKKSQETECFNFIRVLVALNQTHLYVCGTYAFSPACTYIHLENFTLMSSGRGQPFLDGKGQCPFDPQHTYTALLVDGELYAGTMNNFQGNEPIISRSLGTRTLLKTDAFLRWLSADAAFVASFSIPGDDKVYFFFEETADEFDFFERLLVPRVARVCKSDVGGDKVLQKKWTTFLKAQLVCSQAGRFPFNVIHHAFALPRHDGRADFYAVFTSQWQAGRAGSAAVCAYSQEDLEKVFEGKYKELNKESSRWTVYSGADMTPRPGSCAMGPSSDKALSFMKEHFLMDGKVSPIQGRPLLVKSDVTYTRITVDETRGISGVTYRVMFLATAEGFLHKAVELPKGPHIVESIQLFAMPEPVKNLLLAPGKGILYVGYSRGVLQVPLANCSLHQSCAECVLARDPYCAWHSSEGSCQPARLATEDTSAWLQDVETGSSVTTCHHRRSAGMPRAWGAPEDPTVQELSPQLNTVVHLPCPRNSALATYSWQQPSSGQGNMVLLPDHTLVVIMQEDTAGTYKCQATENGYTWTVAHYQLRAPDEAASGDGLDEEELAGGPSGPGTPRSYWPQFVAVTVLLAGTLTVAACLALLAYRDQLKARSKVRGCSTAHSPPSRHREKVPLNGGSAEPPAPGAATEEEEEDEGSQACCLQLDGDIDVDNNRLHVPAGDTA</sequence>
<evidence type="ECO:0000313" key="7">
    <source>
        <dbReference type="Ensembl" id="ENSCMUP00000003826.2"/>
    </source>
</evidence>
<dbReference type="InterPro" id="IPR045791">
    <property type="entry name" value="Sema4F_C"/>
</dbReference>